<dbReference type="PRINTS" id="PR00990">
    <property type="entry name" value="RIBOKINASE"/>
</dbReference>
<dbReference type="AlphaFoldDB" id="A0ABC8WWP9"/>
<feature type="domain" description="Carbohydrate kinase PfkB" evidence="3">
    <location>
        <begin position="61"/>
        <end position="291"/>
    </location>
</feature>
<dbReference type="Gene3D" id="3.40.1190.20">
    <property type="match status" value="2"/>
</dbReference>
<reference evidence="4 5" key="2">
    <citation type="submission" date="2024-10" db="EMBL/GenBank/DDBJ databases">
        <authorList>
            <person name="Ryan C."/>
        </authorList>
    </citation>
    <scope>NUCLEOTIDE SEQUENCE [LARGE SCALE GENOMIC DNA]</scope>
</reference>
<keyword evidence="1" id="KW-0808">Transferase</keyword>
<dbReference type="EMBL" id="OZ075123">
    <property type="protein sequence ID" value="CAL4917077.1"/>
    <property type="molecule type" value="Genomic_DNA"/>
</dbReference>
<proteinExistence type="predicted"/>
<evidence type="ECO:0000259" key="3">
    <source>
        <dbReference type="Pfam" id="PF00294"/>
    </source>
</evidence>
<name>A0ABC8WWP9_9POAL</name>
<organism evidence="4 5">
    <name type="scientific">Urochloa decumbens</name>
    <dbReference type="NCBI Taxonomy" id="240449"/>
    <lineage>
        <taxon>Eukaryota</taxon>
        <taxon>Viridiplantae</taxon>
        <taxon>Streptophyta</taxon>
        <taxon>Embryophyta</taxon>
        <taxon>Tracheophyta</taxon>
        <taxon>Spermatophyta</taxon>
        <taxon>Magnoliopsida</taxon>
        <taxon>Liliopsida</taxon>
        <taxon>Poales</taxon>
        <taxon>Poaceae</taxon>
        <taxon>PACMAD clade</taxon>
        <taxon>Panicoideae</taxon>
        <taxon>Panicodae</taxon>
        <taxon>Paniceae</taxon>
        <taxon>Melinidinae</taxon>
        <taxon>Urochloa</taxon>
    </lineage>
</organism>
<dbReference type="Proteomes" id="UP001497457">
    <property type="component" value="Chromosome 13rd"/>
</dbReference>
<dbReference type="InterPro" id="IPR029056">
    <property type="entry name" value="Ribokinase-like"/>
</dbReference>
<feature type="domain" description="Carbohydrate kinase PfkB" evidence="3">
    <location>
        <begin position="338"/>
        <end position="395"/>
    </location>
</feature>
<dbReference type="SUPFAM" id="SSF53613">
    <property type="entry name" value="Ribokinase-like"/>
    <property type="match status" value="1"/>
</dbReference>
<dbReference type="InterPro" id="IPR002139">
    <property type="entry name" value="Ribo/fructo_kinase"/>
</dbReference>
<gene>
    <name evidence="4" type="ORF">URODEC1_LOCUS18356</name>
</gene>
<keyword evidence="5" id="KW-1185">Reference proteome</keyword>
<evidence type="ECO:0000313" key="4">
    <source>
        <dbReference type="EMBL" id="CAL4917077.1"/>
    </source>
</evidence>
<evidence type="ECO:0000256" key="2">
    <source>
        <dbReference type="ARBA" id="ARBA00022777"/>
    </source>
</evidence>
<protein>
    <recommendedName>
        <fullName evidence="3">Carbohydrate kinase PfkB domain-containing protein</fullName>
    </recommendedName>
</protein>
<reference evidence="5" key="1">
    <citation type="submission" date="2024-06" db="EMBL/GenBank/DDBJ databases">
        <authorList>
            <person name="Ryan C."/>
        </authorList>
    </citation>
    <scope>NUCLEOTIDE SEQUENCE [LARGE SCALE GENOMIC DNA]</scope>
</reference>
<dbReference type="PANTHER" id="PTHR42774">
    <property type="entry name" value="PHOSPHOTRANSFERASE SYSTEM TRANSPORT PROTEIN"/>
    <property type="match status" value="1"/>
</dbReference>
<keyword evidence="2" id="KW-0418">Kinase</keyword>
<accession>A0ABC8WWP9</accession>
<evidence type="ECO:0000313" key="5">
    <source>
        <dbReference type="Proteomes" id="UP001497457"/>
    </source>
</evidence>
<dbReference type="InterPro" id="IPR052562">
    <property type="entry name" value="Ketohexokinase-related"/>
</dbReference>
<dbReference type="CDD" id="cd01945">
    <property type="entry name" value="ribokinase_group_B"/>
    <property type="match status" value="1"/>
</dbReference>
<evidence type="ECO:0000256" key="1">
    <source>
        <dbReference type="ARBA" id="ARBA00022679"/>
    </source>
</evidence>
<dbReference type="InterPro" id="IPR011611">
    <property type="entry name" value="PfkB_dom"/>
</dbReference>
<dbReference type="Pfam" id="PF00294">
    <property type="entry name" value="PfkB"/>
    <property type="match status" value="2"/>
</dbReference>
<dbReference type="GO" id="GO:0016301">
    <property type="term" value="F:kinase activity"/>
    <property type="evidence" value="ECO:0007669"/>
    <property type="project" value="UniProtKB-KW"/>
</dbReference>
<dbReference type="PANTHER" id="PTHR42774:SF12">
    <property type="entry name" value="CARBOHYDRATE KINASE PFKB DOMAIN-CONTAINING PROTEIN"/>
    <property type="match status" value="1"/>
</dbReference>
<sequence>MPLLLPNPSSPLPSPLRHRLCSSSSSSYPAAVGGFLLRSGHRPGPPRLHAADSCVVLGCGLVTLDYLATVDAYPRPDDKIRTGELQKSGGGNAGNALTAAARLGLNTRVISKVANDETGATVLSELNEAGIDTSHVIISDGGNTTFVYIIIDKQTKSRTCILTPGDPPMVPSDLPMSSLSAALQDVSLLYLDGYSPEMELVVAQQADQMKIPILVDAEQERTKEELEGLLSLASYIVCSGNFPKNWTSIPSLPCALLEILLQYPRAKFVIATLGEKGCMMLERSEAVGAADIEVVADSLKWELHKDDTLPTCISSKIMRLSARGLRTIFGRLLIGTAEAIPASELVDTTGCGDAFIGAVLHALSTEMPPEKMLPFASQVAGIKCRAIGARAGLPWRSDQRLAKYL</sequence>